<organism evidence="2 3">
    <name type="scientific">Labeo rohita</name>
    <name type="common">Indian major carp</name>
    <name type="synonym">Cyprinus rohita</name>
    <dbReference type="NCBI Taxonomy" id="84645"/>
    <lineage>
        <taxon>Eukaryota</taxon>
        <taxon>Metazoa</taxon>
        <taxon>Chordata</taxon>
        <taxon>Craniata</taxon>
        <taxon>Vertebrata</taxon>
        <taxon>Euteleostomi</taxon>
        <taxon>Actinopterygii</taxon>
        <taxon>Neopterygii</taxon>
        <taxon>Teleostei</taxon>
        <taxon>Ostariophysi</taxon>
        <taxon>Cypriniformes</taxon>
        <taxon>Cyprinidae</taxon>
        <taxon>Labeoninae</taxon>
        <taxon>Labeonini</taxon>
        <taxon>Labeo</taxon>
    </lineage>
</organism>
<comment type="caution">
    <text evidence="2">The sequence shown here is derived from an EMBL/GenBank/DDBJ whole genome shotgun (WGS) entry which is preliminary data.</text>
</comment>
<name>A0A498NVX9_LABRO</name>
<dbReference type="PANTHER" id="PTHR12287">
    <property type="entry name" value="EPIDERMAL GROWTH FACTOR RECEPTOR KINASE SUBSTRATE EPS8-RELATED PROTEIN"/>
    <property type="match status" value="1"/>
</dbReference>
<accession>A0A498NVX9</accession>
<dbReference type="GO" id="GO:0016301">
    <property type="term" value="F:kinase activity"/>
    <property type="evidence" value="ECO:0007669"/>
    <property type="project" value="UniProtKB-KW"/>
</dbReference>
<gene>
    <name evidence="2" type="ORF">ROHU_003498</name>
</gene>
<dbReference type="InterPro" id="IPR041418">
    <property type="entry name" value="SAM_3"/>
</dbReference>
<evidence type="ECO:0000313" key="3">
    <source>
        <dbReference type="Proteomes" id="UP000290572"/>
    </source>
</evidence>
<reference evidence="2 3" key="1">
    <citation type="submission" date="2018-03" db="EMBL/GenBank/DDBJ databases">
        <title>Draft genome sequence of Rohu Carp (Labeo rohita).</title>
        <authorList>
            <person name="Das P."/>
            <person name="Kushwaha B."/>
            <person name="Joshi C.G."/>
            <person name="Kumar D."/>
            <person name="Nagpure N.S."/>
            <person name="Sahoo L."/>
            <person name="Das S.P."/>
            <person name="Bit A."/>
            <person name="Patnaik S."/>
            <person name="Meher P.K."/>
            <person name="Jayasankar P."/>
            <person name="Koringa P.G."/>
            <person name="Patel N.V."/>
            <person name="Hinsu A.T."/>
            <person name="Kumar R."/>
            <person name="Pandey M."/>
            <person name="Agarwal S."/>
            <person name="Srivastava S."/>
            <person name="Singh M."/>
            <person name="Iquebal M.A."/>
            <person name="Jaiswal S."/>
            <person name="Angadi U.B."/>
            <person name="Kumar N."/>
            <person name="Raza M."/>
            <person name="Shah T.M."/>
            <person name="Rai A."/>
            <person name="Jena J.K."/>
        </authorList>
    </citation>
    <scope>NUCLEOTIDE SEQUENCE [LARGE SCALE GENOMIC DNA]</scope>
    <source>
        <strain evidence="2">DASCIFA01</strain>
        <tissue evidence="2">Testis</tissue>
    </source>
</reference>
<protein>
    <submittedName>
        <fullName evidence="2">Epidermal growth factor receptor kinase substrate 8 3 isoform X1</fullName>
    </submittedName>
</protein>
<keyword evidence="3" id="KW-1185">Reference proteome</keyword>
<proteinExistence type="predicted"/>
<evidence type="ECO:0000313" key="2">
    <source>
        <dbReference type="EMBL" id="RXN35826.1"/>
    </source>
</evidence>
<keyword evidence="2" id="KW-0418">Kinase</keyword>
<dbReference type="Pfam" id="PF18016">
    <property type="entry name" value="SAM_3"/>
    <property type="match status" value="1"/>
</dbReference>
<dbReference type="GO" id="GO:0032587">
    <property type="term" value="C:ruffle membrane"/>
    <property type="evidence" value="ECO:0007669"/>
    <property type="project" value="TreeGrafter"/>
</dbReference>
<sequence>MAICPSVCLPVCLSVCPSAAKLTHCLFSILDLVRRLSACLSVCLSTHLSVRPSVHSSVHLSVCPSVPVLLNSLTVCSLYWICTVRCLGGISGSMLLGMTRDELKTICPEEGGRVFYQLQNVKSALAANEVRPMI</sequence>
<dbReference type="GO" id="GO:0003779">
    <property type="term" value="F:actin binding"/>
    <property type="evidence" value="ECO:0007669"/>
    <property type="project" value="TreeGrafter"/>
</dbReference>
<dbReference type="STRING" id="84645.A0A498NVX9"/>
<keyword evidence="2" id="KW-0675">Receptor</keyword>
<dbReference type="EMBL" id="QBIY01010516">
    <property type="protein sequence ID" value="RXN35826.1"/>
    <property type="molecule type" value="Genomic_DNA"/>
</dbReference>
<dbReference type="GO" id="GO:1900029">
    <property type="term" value="P:positive regulation of ruffle assembly"/>
    <property type="evidence" value="ECO:0007669"/>
    <property type="project" value="TreeGrafter"/>
</dbReference>
<dbReference type="GO" id="GO:0007266">
    <property type="term" value="P:Rho protein signal transduction"/>
    <property type="evidence" value="ECO:0007669"/>
    <property type="project" value="TreeGrafter"/>
</dbReference>
<dbReference type="InterPro" id="IPR039801">
    <property type="entry name" value="EPS8-like"/>
</dbReference>
<dbReference type="AlphaFoldDB" id="A0A498NVX9"/>
<dbReference type="PANTHER" id="PTHR12287:SF22">
    <property type="entry name" value="EPIDERMAL GROWTH FACTOR RECEPTOR KINASE SUBSTRATE 8-LIKE PROTEIN 3"/>
    <property type="match status" value="1"/>
</dbReference>
<dbReference type="Proteomes" id="UP000290572">
    <property type="component" value="Unassembled WGS sequence"/>
</dbReference>
<dbReference type="Gene3D" id="1.10.150.50">
    <property type="entry name" value="Transcription Factor, Ets-1"/>
    <property type="match status" value="1"/>
</dbReference>
<dbReference type="GO" id="GO:0031982">
    <property type="term" value="C:vesicle"/>
    <property type="evidence" value="ECO:0007669"/>
    <property type="project" value="TreeGrafter"/>
</dbReference>
<dbReference type="GO" id="GO:0035023">
    <property type="term" value="P:regulation of Rho protein signal transduction"/>
    <property type="evidence" value="ECO:0007669"/>
    <property type="project" value="TreeGrafter"/>
</dbReference>
<keyword evidence="2" id="KW-0808">Transferase</keyword>
<evidence type="ECO:0000259" key="1">
    <source>
        <dbReference type="Pfam" id="PF18016"/>
    </source>
</evidence>
<feature type="domain" description="SAM" evidence="1">
    <location>
        <begin position="83"/>
        <end position="119"/>
    </location>
</feature>
<dbReference type="InterPro" id="IPR013761">
    <property type="entry name" value="SAM/pointed_sf"/>
</dbReference>